<dbReference type="Proteomes" id="UP000481033">
    <property type="component" value="Unassembled WGS sequence"/>
</dbReference>
<protein>
    <submittedName>
        <fullName evidence="2">DUF3850 domain-containing protein</fullName>
    </submittedName>
</protein>
<dbReference type="Gene3D" id="2.30.130.30">
    <property type="entry name" value="Hypothetical protein"/>
    <property type="match status" value="1"/>
</dbReference>
<dbReference type="EMBL" id="QXHD01000004">
    <property type="protein sequence ID" value="NEZ54976.1"/>
    <property type="molecule type" value="Genomic_DNA"/>
</dbReference>
<keyword evidence="3" id="KW-1185">Reference proteome</keyword>
<feature type="domain" description="DUF3850" evidence="1">
    <location>
        <begin position="9"/>
        <end position="103"/>
    </location>
</feature>
<comment type="caution">
    <text evidence="2">The sequence shown here is derived from an EMBL/GenBank/DDBJ whole genome shotgun (WGS) entry which is preliminary data.</text>
</comment>
<sequence length="136" mass="15254">MNTTTQPTTHNLKSWPHHFWPVVRGEKPFEIRKNDRDFKVGDYLALQEYDPALAARAMESLDSSDRESVEQAIQSGYTGQNSLFQITYITDFQQQAGYVVMGIKSVSGSEGKDLTQILEQEQQDLAGQIEIEGVGA</sequence>
<reference evidence="2 3" key="1">
    <citation type="journal article" date="2020" name="Microb. Ecol.">
        <title>Ecogenomics of the Marine Benthic Filamentous Cyanobacterium Adonisia.</title>
        <authorList>
            <person name="Walter J.M."/>
            <person name="Coutinho F.H."/>
            <person name="Leomil L."/>
            <person name="Hargreaves P.I."/>
            <person name="Campeao M.E."/>
            <person name="Vieira V.V."/>
            <person name="Silva B.S."/>
            <person name="Fistarol G.O."/>
            <person name="Salomon P.S."/>
            <person name="Sawabe T."/>
            <person name="Mino S."/>
            <person name="Hosokawa M."/>
            <person name="Miyashita H."/>
            <person name="Maruyama F."/>
            <person name="van Verk M.C."/>
            <person name="Dutilh B.E."/>
            <person name="Thompson C.C."/>
            <person name="Thompson F.L."/>
        </authorList>
    </citation>
    <scope>NUCLEOTIDE SEQUENCE [LARGE SCALE GENOMIC DNA]</scope>
    <source>
        <strain evidence="2 3">CCMR0081</strain>
    </source>
</reference>
<evidence type="ECO:0000259" key="1">
    <source>
        <dbReference type="Pfam" id="PF12961"/>
    </source>
</evidence>
<evidence type="ECO:0000313" key="3">
    <source>
        <dbReference type="Proteomes" id="UP000481033"/>
    </source>
</evidence>
<gene>
    <name evidence="2" type="ORF">DXZ20_04570</name>
</gene>
<accession>A0A6M0RFH0</accession>
<dbReference type="SUPFAM" id="SSF88697">
    <property type="entry name" value="PUA domain-like"/>
    <property type="match status" value="1"/>
</dbReference>
<dbReference type="InterPro" id="IPR039440">
    <property type="entry name" value="DUF3850"/>
</dbReference>
<organism evidence="2 3">
    <name type="scientific">Adonisia turfae CCMR0081</name>
    <dbReference type="NCBI Taxonomy" id="2292702"/>
    <lineage>
        <taxon>Bacteria</taxon>
        <taxon>Bacillati</taxon>
        <taxon>Cyanobacteriota</taxon>
        <taxon>Adonisia</taxon>
        <taxon>Adonisia turfae</taxon>
    </lineage>
</organism>
<dbReference type="Pfam" id="PF12961">
    <property type="entry name" value="DUF3850"/>
    <property type="match status" value="1"/>
</dbReference>
<dbReference type="RefSeq" id="WP_163696719.1">
    <property type="nucleotide sequence ID" value="NZ_QXHD01000004.1"/>
</dbReference>
<dbReference type="InterPro" id="IPR015947">
    <property type="entry name" value="PUA-like_sf"/>
</dbReference>
<proteinExistence type="predicted"/>
<evidence type="ECO:0000313" key="2">
    <source>
        <dbReference type="EMBL" id="NEZ54976.1"/>
    </source>
</evidence>
<dbReference type="AlphaFoldDB" id="A0A6M0RFH0"/>
<name>A0A6M0RFH0_9CYAN</name>